<dbReference type="Proteomes" id="UP000033551">
    <property type="component" value="Unassembled WGS sequence"/>
</dbReference>
<dbReference type="EMBL" id="JZWV01000119">
    <property type="protein sequence ID" value="KJY37091.1"/>
    <property type="molecule type" value="Genomic_DNA"/>
</dbReference>
<name>A0A0F4JVU4_9ACTN</name>
<gene>
    <name evidence="1" type="ORF">VR44_06500</name>
</gene>
<evidence type="ECO:0000313" key="2">
    <source>
        <dbReference type="Proteomes" id="UP000033551"/>
    </source>
</evidence>
<protein>
    <submittedName>
        <fullName evidence="1">Uncharacterized protein</fullName>
    </submittedName>
</protein>
<keyword evidence="2" id="KW-1185">Reference proteome</keyword>
<dbReference type="OrthoDB" id="4296715at2"/>
<reference evidence="1 2" key="1">
    <citation type="submission" date="2015-02" db="EMBL/GenBank/DDBJ databases">
        <authorList>
            <person name="Ju K.-S."/>
            <person name="Doroghazi J.R."/>
            <person name="Metcalf W."/>
        </authorList>
    </citation>
    <scope>NUCLEOTIDE SEQUENCE [LARGE SCALE GENOMIC DNA]</scope>
    <source>
        <strain evidence="1 2">NRRL ISP-5550</strain>
    </source>
</reference>
<organism evidence="1 2">
    <name type="scientific">Streptomyces katrae</name>
    <dbReference type="NCBI Taxonomy" id="68223"/>
    <lineage>
        <taxon>Bacteria</taxon>
        <taxon>Bacillati</taxon>
        <taxon>Actinomycetota</taxon>
        <taxon>Actinomycetes</taxon>
        <taxon>Kitasatosporales</taxon>
        <taxon>Streptomycetaceae</taxon>
        <taxon>Streptomyces</taxon>
    </lineage>
</organism>
<dbReference type="PATRIC" id="fig|68223.7.peg.3213"/>
<evidence type="ECO:0000313" key="1">
    <source>
        <dbReference type="EMBL" id="KJY37091.1"/>
    </source>
</evidence>
<dbReference type="AlphaFoldDB" id="A0A0F4JVU4"/>
<comment type="caution">
    <text evidence="1">The sequence shown here is derived from an EMBL/GenBank/DDBJ whole genome shotgun (WGS) entry which is preliminary data.</text>
</comment>
<sequence length="139" mass="15568">MRRTFDPPPSNAAYRALPGVATYPTPPPGCYWASEVCWWAIRPGPVVLRVRRIGHEHNSHHFIRAAIVDLCLGEDEPILEEVGLPSVSLSRDVEHMTEWTAVEISRNGRRRPWRAAEIEDGPFAALAGCLEWEAADADE</sequence>
<proteinExistence type="predicted"/>
<accession>A0A0F4JVU4</accession>